<dbReference type="Proteomes" id="UP000215214">
    <property type="component" value="Chromosome TJEJU"/>
</dbReference>
<dbReference type="EMBL" id="LT899436">
    <property type="protein sequence ID" value="SNR15314.1"/>
    <property type="molecule type" value="Genomic_DNA"/>
</dbReference>
<gene>
    <name evidence="2" type="ORF">TJEJU_1586</name>
</gene>
<dbReference type="KEGG" id="tje:TJEJU_1586"/>
<dbReference type="AlphaFoldDB" id="A0A238UA25"/>
<evidence type="ECO:0008006" key="4">
    <source>
        <dbReference type="Google" id="ProtNLM"/>
    </source>
</evidence>
<evidence type="ECO:0000313" key="2">
    <source>
        <dbReference type="EMBL" id="SNR15314.1"/>
    </source>
</evidence>
<evidence type="ECO:0000256" key="1">
    <source>
        <dbReference type="SAM" id="Coils"/>
    </source>
</evidence>
<organism evidence="2 3">
    <name type="scientific">Tenacibaculum jejuense</name>
    <dbReference type="NCBI Taxonomy" id="584609"/>
    <lineage>
        <taxon>Bacteria</taxon>
        <taxon>Pseudomonadati</taxon>
        <taxon>Bacteroidota</taxon>
        <taxon>Flavobacteriia</taxon>
        <taxon>Flavobacteriales</taxon>
        <taxon>Flavobacteriaceae</taxon>
        <taxon>Tenacibaculum</taxon>
    </lineage>
</organism>
<proteinExistence type="predicted"/>
<reference evidence="2 3" key="1">
    <citation type="submission" date="2017-07" db="EMBL/GenBank/DDBJ databases">
        <authorList>
            <person name="Sun Z.S."/>
            <person name="Albrecht U."/>
            <person name="Echele G."/>
            <person name="Lee C.C."/>
        </authorList>
    </citation>
    <scope>NUCLEOTIDE SEQUENCE [LARGE SCALE GENOMIC DNA]</scope>
    <source>
        <strain evidence="3">type strain: KCTC 22618</strain>
    </source>
</reference>
<dbReference type="OrthoDB" id="1467932at2"/>
<keyword evidence="1" id="KW-0175">Coiled coil</keyword>
<feature type="coiled-coil region" evidence="1">
    <location>
        <begin position="8"/>
        <end position="63"/>
    </location>
</feature>
<accession>A0A238UA25</accession>
<sequence>MNNTLEAIHLLEVKLKDLLIRYEFLLEENEVLLKQNGELQILLSEKKEQLKDQKKQFDLLKVAKTMEGSNEDSRNTKLKINALIREIDKCILLLNS</sequence>
<evidence type="ECO:0000313" key="3">
    <source>
        <dbReference type="Proteomes" id="UP000215214"/>
    </source>
</evidence>
<keyword evidence="3" id="KW-1185">Reference proteome</keyword>
<name>A0A238UA25_9FLAO</name>
<dbReference type="RefSeq" id="WP_095070936.1">
    <property type="nucleotide sequence ID" value="NZ_LT899436.1"/>
</dbReference>
<protein>
    <recommendedName>
        <fullName evidence="4">Cell division protein ZapB</fullName>
    </recommendedName>
</protein>